<comment type="caution">
    <text evidence="3">The sequence shown here is derived from an EMBL/GenBank/DDBJ whole genome shotgun (WGS) entry which is preliminary data.</text>
</comment>
<dbReference type="RefSeq" id="WP_035249130.1">
    <property type="nucleotide sequence ID" value="NZ_ARXU01000011.1"/>
</dbReference>
<evidence type="ECO:0000259" key="2">
    <source>
        <dbReference type="Pfam" id="PF20661"/>
    </source>
</evidence>
<evidence type="ECO:0000313" key="3">
    <source>
        <dbReference type="EMBL" id="KGD60385.1"/>
    </source>
</evidence>
<dbReference type="InterPro" id="IPR049191">
    <property type="entry name" value="SutA_RBD"/>
</dbReference>
<reference evidence="3 4" key="1">
    <citation type="submission" date="2012-09" db="EMBL/GenBank/DDBJ databases">
        <title>Genome Sequence of alkane-degrading Bacterium Alcanivorax jadensis T9.</title>
        <authorList>
            <person name="Lai Q."/>
            <person name="Shao Z."/>
        </authorList>
    </citation>
    <scope>NUCLEOTIDE SEQUENCE [LARGE SCALE GENOMIC DNA]</scope>
    <source>
        <strain evidence="3 4">T9</strain>
    </source>
</reference>
<proteinExistence type="predicted"/>
<keyword evidence="4" id="KW-1185">Reference proteome</keyword>
<evidence type="ECO:0000256" key="1">
    <source>
        <dbReference type="SAM" id="MobiDB-lite"/>
    </source>
</evidence>
<feature type="domain" description="Transcriptional regulator SutA RNAP-binding" evidence="2">
    <location>
        <begin position="5"/>
        <end position="37"/>
    </location>
</feature>
<dbReference type="Proteomes" id="UP000029443">
    <property type="component" value="Unassembled WGS sequence"/>
</dbReference>
<organism evidence="3 4">
    <name type="scientific">Alcanivorax jadensis T9</name>
    <dbReference type="NCBI Taxonomy" id="1177181"/>
    <lineage>
        <taxon>Bacteria</taxon>
        <taxon>Pseudomonadati</taxon>
        <taxon>Pseudomonadota</taxon>
        <taxon>Gammaproteobacteria</taxon>
        <taxon>Oceanospirillales</taxon>
        <taxon>Alcanivoracaceae</taxon>
        <taxon>Alcanivorax</taxon>
    </lineage>
</organism>
<feature type="region of interest" description="Disordered" evidence="1">
    <location>
        <begin position="30"/>
        <end position="60"/>
    </location>
</feature>
<gene>
    <name evidence="3" type="ORF">T9A_02562</name>
</gene>
<evidence type="ECO:0000313" key="4">
    <source>
        <dbReference type="Proteomes" id="UP000029443"/>
    </source>
</evidence>
<accession>A0ABR4WAI0</accession>
<protein>
    <recommendedName>
        <fullName evidence="2">Transcriptional regulator SutA RNAP-binding domain-containing protein</fullName>
    </recommendedName>
</protein>
<dbReference type="EMBL" id="ARXU01000011">
    <property type="protein sequence ID" value="KGD60385.1"/>
    <property type="molecule type" value="Genomic_DNA"/>
</dbReference>
<sequence length="104" mass="12259">MKVRSSKEQQRHQLERDMERYLSKGGEIKEIPRGVSGTDPVHGKGHQTVLFNGPRQPQRTDLSQVAATIDARKHKPRRQRLTHRPTRKLIYDDFGEPLRWVWHD</sequence>
<dbReference type="Pfam" id="PF20661">
    <property type="entry name" value="SutA-RBD"/>
    <property type="match status" value="1"/>
</dbReference>
<name>A0ABR4WAI0_9GAMM</name>